<keyword evidence="5" id="KW-1185">Reference proteome</keyword>
<evidence type="ECO:0000313" key="5">
    <source>
        <dbReference type="Proteomes" id="UP001596328"/>
    </source>
</evidence>
<proteinExistence type="predicted"/>
<dbReference type="InterPro" id="IPR028082">
    <property type="entry name" value="Peripla_BP_I"/>
</dbReference>
<feature type="non-terminal residue" evidence="4">
    <location>
        <position position="1"/>
    </location>
</feature>
<accession>A0ABD5RXC7</accession>
<dbReference type="InterPro" id="IPR051010">
    <property type="entry name" value="BCAA_transport"/>
</dbReference>
<dbReference type="EMBL" id="JBHSWU010000057">
    <property type="protein sequence ID" value="MFC6723851.1"/>
    <property type="molecule type" value="Genomic_DNA"/>
</dbReference>
<keyword evidence="1" id="KW-0732">Signal</keyword>
<gene>
    <name evidence="4" type="ORF">ACFQE1_05560</name>
</gene>
<evidence type="ECO:0000313" key="4">
    <source>
        <dbReference type="EMBL" id="MFC6723851.1"/>
    </source>
</evidence>
<comment type="caution">
    <text evidence="4">The sequence shown here is derived from an EMBL/GenBank/DDBJ whole genome shotgun (WGS) entry which is preliminary data.</text>
</comment>
<dbReference type="PANTHER" id="PTHR30483">
    <property type="entry name" value="LEUCINE-SPECIFIC-BINDING PROTEIN"/>
    <property type="match status" value="1"/>
</dbReference>
<reference evidence="4 5" key="1">
    <citation type="journal article" date="2019" name="Int. J. Syst. Evol. Microbiol.">
        <title>The Global Catalogue of Microorganisms (GCM) 10K type strain sequencing project: providing services to taxonomists for standard genome sequencing and annotation.</title>
        <authorList>
            <consortium name="The Broad Institute Genomics Platform"/>
            <consortium name="The Broad Institute Genome Sequencing Center for Infectious Disease"/>
            <person name="Wu L."/>
            <person name="Ma J."/>
        </authorList>
    </citation>
    <scope>NUCLEOTIDE SEQUENCE [LARGE SCALE GENOMIC DNA]</scope>
    <source>
        <strain evidence="4 5">NBRC 111368</strain>
    </source>
</reference>
<dbReference type="InterPro" id="IPR028081">
    <property type="entry name" value="Leu-bd"/>
</dbReference>
<dbReference type="SUPFAM" id="SSF53822">
    <property type="entry name" value="Periplasmic binding protein-like I"/>
    <property type="match status" value="1"/>
</dbReference>
<organism evidence="4 5">
    <name type="scientific">Halobium palmae</name>
    <dbReference type="NCBI Taxonomy" id="1776492"/>
    <lineage>
        <taxon>Archaea</taxon>
        <taxon>Methanobacteriati</taxon>
        <taxon>Methanobacteriota</taxon>
        <taxon>Stenosarchaea group</taxon>
        <taxon>Halobacteria</taxon>
        <taxon>Halobacteriales</taxon>
        <taxon>Haloferacaceae</taxon>
        <taxon>Halobium</taxon>
    </lineage>
</organism>
<protein>
    <submittedName>
        <fullName evidence="4">ABC transporter substrate-binding protein</fullName>
    </submittedName>
</protein>
<sequence>EGGDSGASSGNDTGEGTNGGSGGSIEGPVKIGLLAPLSGPFALTGQEVRRGVEMAREHLGGQIQGANIEVVTRDSRGDPSGALEGARALVEQESVHAIIGPSISSAGISVLPYIRDQGQIPILPTQVSSVDAREGDNCTKYSYFIWVSNRHTVPVGVDFIQDLPNHVDRDFDPKKVHFFAPDYALGQNNLKLLKEEMQARNGEVVGSTLAPIGTQDLSSYISEISNSEADVVTGVLTPGMAVRLINQATDFGLPEEKVMMFNSGKPVDQITQASVGEKADGWYGTYFYNPASESDINQTFKELYPSDSDLLPNASCGSGFETVRAIALAIEQAGSTDPDAMTNALGGLSWDSIFGPAKFRASDGQIELDFVGATRQDTEFTVLEEYPDIIPENRC</sequence>
<dbReference type="Gene3D" id="3.40.50.2300">
    <property type="match status" value="2"/>
</dbReference>
<dbReference type="Pfam" id="PF13458">
    <property type="entry name" value="Peripla_BP_6"/>
    <property type="match status" value="1"/>
</dbReference>
<dbReference type="AlphaFoldDB" id="A0ABD5RXC7"/>
<dbReference type="Proteomes" id="UP001596328">
    <property type="component" value="Unassembled WGS sequence"/>
</dbReference>
<evidence type="ECO:0000259" key="3">
    <source>
        <dbReference type="Pfam" id="PF13458"/>
    </source>
</evidence>
<name>A0ABD5RXC7_9EURY</name>
<evidence type="ECO:0000256" key="2">
    <source>
        <dbReference type="SAM" id="MobiDB-lite"/>
    </source>
</evidence>
<feature type="compositionally biased region" description="Gly residues" evidence="2">
    <location>
        <begin position="16"/>
        <end position="25"/>
    </location>
</feature>
<feature type="domain" description="Leucine-binding protein" evidence="3">
    <location>
        <begin position="28"/>
        <end position="368"/>
    </location>
</feature>
<evidence type="ECO:0000256" key="1">
    <source>
        <dbReference type="ARBA" id="ARBA00022729"/>
    </source>
</evidence>
<feature type="region of interest" description="Disordered" evidence="2">
    <location>
        <begin position="1"/>
        <end position="25"/>
    </location>
</feature>
<dbReference type="PANTHER" id="PTHR30483:SF6">
    <property type="entry name" value="PERIPLASMIC BINDING PROTEIN OF ABC TRANSPORTER FOR NATURAL AMINO ACIDS"/>
    <property type="match status" value="1"/>
</dbReference>